<accession>A0A7G2FAP7</accession>
<keyword evidence="6" id="KW-0694">RNA-binding</keyword>
<reference evidence="11 12" key="1">
    <citation type="submission" date="2020-09" db="EMBL/GenBank/DDBJ databases">
        <authorList>
            <person name="Ashkenazy H."/>
        </authorList>
    </citation>
    <scope>NUCLEOTIDE SEQUENCE [LARGE SCALE GENOMIC DNA]</scope>
    <source>
        <strain evidence="12">cv. Cdm-0</strain>
    </source>
</reference>
<evidence type="ECO:0000256" key="6">
    <source>
        <dbReference type="ARBA" id="ARBA00022884"/>
    </source>
</evidence>
<dbReference type="Gene3D" id="1.25.40.10">
    <property type="entry name" value="Tetratricopeptide repeat domain"/>
    <property type="match status" value="2"/>
</dbReference>
<keyword evidence="4" id="KW-0747">Spliceosome</keyword>
<comment type="function">
    <text evidence="8">As a component of the minor spliceosome, involved in the splicing of U12-type introns in pre-mRNAs.</text>
</comment>
<evidence type="ECO:0000256" key="8">
    <source>
        <dbReference type="ARBA" id="ARBA00035004"/>
    </source>
</evidence>
<evidence type="ECO:0000313" key="12">
    <source>
        <dbReference type="Proteomes" id="UP000516314"/>
    </source>
</evidence>
<dbReference type="PANTHER" id="PTHR20957:SF0">
    <property type="entry name" value="RNA-BINDING PROTEIN 48"/>
    <property type="match status" value="1"/>
</dbReference>
<dbReference type="PANTHER" id="PTHR20957">
    <property type="entry name" value="RNA-BINDING PROTEIN 48"/>
    <property type="match status" value="1"/>
</dbReference>
<sequence>MCTQYSTSVPTRSLRRRISSRKKSSTKPILNESKFQETISKLPPRFTPEELADAITLEEDPFLCFHLFNWASQQPRFTHENCSYHIAIRKLGAAKSGKLIRAVNIFRHMVNSRNLECRPTMRTYHILFKALLGRGNNSFINHLYMETVRSLFRQMVDSGIEPDVFALNCLVKGYVLSLHETINTRELLSEMKGKGFVPNGKSYNSLVNAFALSGEIDDAVKCLWEMIENGRVVDFISYRTLVDESCRKGKIYRRYMIVRNVPALGCGDDLMRLFMTYGEVEECKPMDAEDCAEFTDVYWIKFRLITNARKLDESSFLGNRLQISYAPEYESVSDTKEKLETRRKEVLARLNPHKAKSTSQVTKLAGPALTQTDNFSPRRREMDYQFHRGNAPVTRVSSYQEYFASSSMNQMVKTVREKLNKIEESGNQKRLQPSSQTQPDFKRTRVDNRRRI</sequence>
<dbReference type="EMBL" id="LR881470">
    <property type="protein sequence ID" value="CAD5332811.1"/>
    <property type="molecule type" value="Genomic_DNA"/>
</dbReference>
<name>A0A7G2FAP7_ARATH</name>
<gene>
    <name evidence="11" type="ORF">AT9943_LOCUS20198</name>
</gene>
<dbReference type="InterPro" id="IPR034264">
    <property type="entry name" value="RBM48_RRM"/>
</dbReference>
<dbReference type="GO" id="GO:0008380">
    <property type="term" value="P:RNA splicing"/>
    <property type="evidence" value="ECO:0007669"/>
    <property type="project" value="UniProtKB-KW"/>
</dbReference>
<dbReference type="Pfam" id="PF01535">
    <property type="entry name" value="PPR"/>
    <property type="match status" value="1"/>
</dbReference>
<evidence type="ECO:0000256" key="1">
    <source>
        <dbReference type="ARBA" id="ARBA00006938"/>
    </source>
</evidence>
<proteinExistence type="inferred from homology"/>
<evidence type="ECO:0000256" key="5">
    <source>
        <dbReference type="ARBA" id="ARBA00022737"/>
    </source>
</evidence>
<dbReference type="CDD" id="cd12442">
    <property type="entry name" value="RRM_RBM48"/>
    <property type="match status" value="1"/>
</dbReference>
<dbReference type="PROSITE" id="PS51375">
    <property type="entry name" value="PPR"/>
    <property type="match status" value="2"/>
</dbReference>
<dbReference type="SUPFAM" id="SSF54928">
    <property type="entry name" value="RNA-binding domain, RBD"/>
    <property type="match status" value="1"/>
</dbReference>
<evidence type="ECO:0000256" key="7">
    <source>
        <dbReference type="ARBA" id="ARBA00023187"/>
    </source>
</evidence>
<dbReference type="FunFam" id="3.30.70.330:FF:000424">
    <property type="entry name" value="RNA-binding protein 48 isoform X4"/>
    <property type="match status" value="1"/>
</dbReference>
<dbReference type="InterPro" id="IPR039599">
    <property type="entry name" value="RBM48"/>
</dbReference>
<evidence type="ECO:0000256" key="2">
    <source>
        <dbReference type="ARBA" id="ARBA00015189"/>
    </source>
</evidence>
<dbReference type="AlphaFoldDB" id="A0A7G2FAP7"/>
<evidence type="ECO:0000313" key="11">
    <source>
        <dbReference type="EMBL" id="CAD5332811.1"/>
    </source>
</evidence>
<keyword evidence="7" id="KW-0508">mRNA splicing</keyword>
<feature type="compositionally biased region" description="Polar residues" evidence="10">
    <location>
        <begin position="1"/>
        <end position="11"/>
    </location>
</feature>
<evidence type="ECO:0000256" key="10">
    <source>
        <dbReference type="SAM" id="MobiDB-lite"/>
    </source>
</evidence>
<keyword evidence="5" id="KW-0677">Repeat</keyword>
<evidence type="ECO:0000256" key="3">
    <source>
        <dbReference type="ARBA" id="ARBA00022664"/>
    </source>
</evidence>
<protein>
    <recommendedName>
        <fullName evidence="2">RNA-binding protein 48</fullName>
    </recommendedName>
</protein>
<evidence type="ECO:0000256" key="4">
    <source>
        <dbReference type="ARBA" id="ARBA00022728"/>
    </source>
</evidence>
<dbReference type="Proteomes" id="UP000516314">
    <property type="component" value="Chromosome 5"/>
</dbReference>
<feature type="compositionally biased region" description="Basic and acidic residues" evidence="10">
    <location>
        <begin position="440"/>
        <end position="452"/>
    </location>
</feature>
<feature type="region of interest" description="Disordered" evidence="10">
    <location>
        <begin position="423"/>
        <end position="452"/>
    </location>
</feature>
<feature type="region of interest" description="Disordered" evidence="10">
    <location>
        <begin position="1"/>
        <end position="27"/>
    </location>
</feature>
<dbReference type="InterPro" id="IPR011990">
    <property type="entry name" value="TPR-like_helical_dom_sf"/>
</dbReference>
<feature type="repeat" description="PPR" evidence="9">
    <location>
        <begin position="199"/>
        <end position="233"/>
    </location>
</feature>
<feature type="repeat" description="PPR" evidence="9">
    <location>
        <begin position="163"/>
        <end position="198"/>
    </location>
</feature>
<dbReference type="GO" id="GO:0006397">
    <property type="term" value="P:mRNA processing"/>
    <property type="evidence" value="ECO:0007669"/>
    <property type="project" value="UniProtKB-KW"/>
</dbReference>
<feature type="compositionally biased region" description="Basic residues" evidence="10">
    <location>
        <begin position="13"/>
        <end position="25"/>
    </location>
</feature>
<feature type="compositionally biased region" description="Polar residues" evidence="10">
    <location>
        <begin position="428"/>
        <end position="439"/>
    </location>
</feature>
<organism evidence="11 12">
    <name type="scientific">Arabidopsis thaliana</name>
    <name type="common">Mouse-ear cress</name>
    <dbReference type="NCBI Taxonomy" id="3702"/>
    <lineage>
        <taxon>Eukaryota</taxon>
        <taxon>Viridiplantae</taxon>
        <taxon>Streptophyta</taxon>
        <taxon>Embryophyta</taxon>
        <taxon>Tracheophyta</taxon>
        <taxon>Spermatophyta</taxon>
        <taxon>Magnoliopsida</taxon>
        <taxon>eudicotyledons</taxon>
        <taxon>Gunneridae</taxon>
        <taxon>Pentapetalae</taxon>
        <taxon>rosids</taxon>
        <taxon>malvids</taxon>
        <taxon>Brassicales</taxon>
        <taxon>Brassicaceae</taxon>
        <taxon>Camelineae</taxon>
        <taxon>Arabidopsis</taxon>
    </lineage>
</organism>
<dbReference type="InterPro" id="IPR002885">
    <property type="entry name" value="PPR_rpt"/>
</dbReference>
<dbReference type="GO" id="GO:0003723">
    <property type="term" value="F:RNA binding"/>
    <property type="evidence" value="ECO:0007669"/>
    <property type="project" value="UniProtKB-KW"/>
</dbReference>
<comment type="similarity">
    <text evidence="1">Belongs to the RBM48 family.</text>
</comment>
<keyword evidence="3" id="KW-0507">mRNA processing</keyword>
<dbReference type="InterPro" id="IPR035979">
    <property type="entry name" value="RBD_domain_sf"/>
</dbReference>
<dbReference type="GO" id="GO:0005681">
    <property type="term" value="C:spliceosomal complex"/>
    <property type="evidence" value="ECO:0007669"/>
    <property type="project" value="UniProtKB-KW"/>
</dbReference>
<dbReference type="NCBIfam" id="TIGR00756">
    <property type="entry name" value="PPR"/>
    <property type="match status" value="1"/>
</dbReference>
<evidence type="ECO:0000256" key="9">
    <source>
        <dbReference type="PROSITE-ProRule" id="PRU00708"/>
    </source>
</evidence>